<dbReference type="InterPro" id="IPR015615">
    <property type="entry name" value="TGF-beta-rel"/>
</dbReference>
<dbReference type="GO" id="GO:0005615">
    <property type="term" value="C:extracellular space"/>
    <property type="evidence" value="ECO:0007669"/>
    <property type="project" value="TreeGrafter"/>
</dbReference>
<evidence type="ECO:0000313" key="7">
    <source>
        <dbReference type="EMBL" id="CAB3979146.1"/>
    </source>
</evidence>
<proteinExistence type="inferred from homology"/>
<dbReference type="EMBL" id="CACRXK020000171">
    <property type="protein sequence ID" value="CAB3979146.1"/>
    <property type="molecule type" value="Genomic_DNA"/>
</dbReference>
<dbReference type="AlphaFoldDB" id="A0A7D9H9M6"/>
<dbReference type="Gene3D" id="2.10.90.10">
    <property type="entry name" value="Cystine-knot cytokines"/>
    <property type="match status" value="1"/>
</dbReference>
<evidence type="ECO:0000256" key="1">
    <source>
        <dbReference type="ARBA" id="ARBA00004613"/>
    </source>
</evidence>
<accession>A0A7D9H9M6</accession>
<comment type="caution">
    <text evidence="7">The sequence shown here is derived from an EMBL/GenBank/DDBJ whole genome shotgun (WGS) entry which is preliminary data.</text>
</comment>
<dbReference type="GO" id="GO:0005125">
    <property type="term" value="F:cytokine activity"/>
    <property type="evidence" value="ECO:0007669"/>
    <property type="project" value="TreeGrafter"/>
</dbReference>
<evidence type="ECO:0000256" key="3">
    <source>
        <dbReference type="ARBA" id="ARBA00022525"/>
    </source>
</evidence>
<evidence type="ECO:0000256" key="5">
    <source>
        <dbReference type="ARBA" id="ARBA00023180"/>
    </source>
</evidence>
<keyword evidence="5" id="KW-0325">Glycoprotein</keyword>
<keyword evidence="6" id="KW-0339">Growth factor</keyword>
<comment type="similarity">
    <text evidence="2 6">Belongs to the TGF-beta family.</text>
</comment>
<dbReference type="PANTHER" id="PTHR11848:SF263">
    <property type="entry name" value="PROTEIN DECAPENTAPLEGIC"/>
    <property type="match status" value="1"/>
</dbReference>
<evidence type="ECO:0000256" key="4">
    <source>
        <dbReference type="ARBA" id="ARBA00022729"/>
    </source>
</evidence>
<evidence type="ECO:0000256" key="2">
    <source>
        <dbReference type="ARBA" id="ARBA00006656"/>
    </source>
</evidence>
<dbReference type="Pfam" id="PF00019">
    <property type="entry name" value="TGF_beta"/>
    <property type="match status" value="1"/>
</dbReference>
<keyword evidence="8" id="KW-1185">Reference proteome</keyword>
<dbReference type="InterPro" id="IPR001839">
    <property type="entry name" value="TGF-b_C"/>
</dbReference>
<protein>
    <submittedName>
        <fullName evidence="7">Bone morphogenetic 3</fullName>
    </submittedName>
</protein>
<dbReference type="SUPFAM" id="SSF57501">
    <property type="entry name" value="Cystine-knot cytokines"/>
    <property type="match status" value="1"/>
</dbReference>
<dbReference type="GO" id="GO:0008083">
    <property type="term" value="F:growth factor activity"/>
    <property type="evidence" value="ECO:0007669"/>
    <property type="project" value="UniProtKB-KW"/>
</dbReference>
<dbReference type="SMART" id="SM00204">
    <property type="entry name" value="TGFB"/>
    <property type="match status" value="1"/>
</dbReference>
<evidence type="ECO:0000313" key="8">
    <source>
        <dbReference type="Proteomes" id="UP001152795"/>
    </source>
</evidence>
<evidence type="ECO:0000256" key="6">
    <source>
        <dbReference type="RuleBase" id="RU000354"/>
    </source>
</evidence>
<dbReference type="InterPro" id="IPR029034">
    <property type="entry name" value="Cystine-knot_cytokine"/>
</dbReference>
<gene>
    <name evidence="7" type="ORF">PACLA_8A025617</name>
</gene>
<organism evidence="7 8">
    <name type="scientific">Paramuricea clavata</name>
    <name type="common">Red gorgonian</name>
    <name type="synonym">Violescent sea-whip</name>
    <dbReference type="NCBI Taxonomy" id="317549"/>
    <lineage>
        <taxon>Eukaryota</taxon>
        <taxon>Metazoa</taxon>
        <taxon>Cnidaria</taxon>
        <taxon>Anthozoa</taxon>
        <taxon>Octocorallia</taxon>
        <taxon>Malacalcyonacea</taxon>
        <taxon>Plexauridae</taxon>
        <taxon>Paramuricea</taxon>
    </lineage>
</organism>
<comment type="subcellular location">
    <subcellularLocation>
        <location evidence="1">Secreted</location>
    </subcellularLocation>
</comment>
<dbReference type="CDD" id="cd13756">
    <property type="entry name" value="TGF_beta_BMPs_GDFs"/>
    <property type="match status" value="1"/>
</dbReference>
<dbReference type="PROSITE" id="PS51362">
    <property type="entry name" value="TGF_BETA_2"/>
    <property type="match status" value="1"/>
</dbReference>
<reference evidence="7" key="1">
    <citation type="submission" date="2020-04" db="EMBL/GenBank/DDBJ databases">
        <authorList>
            <person name="Alioto T."/>
            <person name="Alioto T."/>
            <person name="Gomez Garrido J."/>
        </authorList>
    </citation>
    <scope>NUCLEOTIDE SEQUENCE</scope>
    <source>
        <strain evidence="7">A484AB</strain>
    </source>
</reference>
<name>A0A7D9H9M6_PARCT</name>
<dbReference type="OrthoDB" id="5986663at2759"/>
<dbReference type="Proteomes" id="UP001152795">
    <property type="component" value="Unassembled WGS sequence"/>
</dbReference>
<keyword evidence="4" id="KW-0732">Signal</keyword>
<sequence>MYTAVILLIVLAFCKQTCGGVLVKGNPIGHQRFPGFMRHLYNQFLSGTAPFSNIVHSNAAIAVNRSTVTFEASFSELGFLQRENLRRARLRLDIPQQNHCNLTGLNIRVMDQKTGQIFGDYVMFPRHSGVNFLILTKSLRKLAAKLKPDTKLKVRITLQNPTTDKNLCSNVVSGLSSEAYLVTNTDEFKTRKRRSTEGISKTFRRNAEGVSQIFRRDTESISRMARSAEVVSKMFRRAASRVCPVCSPSMSRSVSEGMSNIFRRSKRNTPTCIMEDVTVNLTNANSSASIFILPKLFKTGVCRQRQTVPSSNDPMIQALAQAIMTARQTLPASSNSACCLPSKFQKLTVLYFDSMQHVVLRHVNNAKVTSCACSNAT</sequence>
<keyword evidence="3" id="KW-0964">Secreted</keyword>
<dbReference type="PANTHER" id="PTHR11848">
    <property type="entry name" value="TGF-BETA FAMILY"/>
    <property type="match status" value="1"/>
</dbReference>